<dbReference type="RefSeq" id="WP_371636851.1">
    <property type="nucleotide sequence ID" value="NZ_CP108062.1"/>
</dbReference>
<sequence length="643" mass="69791">MSGTPSTGVHGATGPLNTGIGDQHNHFHYHDVAPPGAPPLRPLADGHLRWLYLRFVPPFGMHTAEDVLTKTGSLLLDGTPGSGRNATARVLLHRIGGPRAPRGIVIDPAGNDGDLGGAYVGEGDRLLLDLAEAEPSRWTAAHERLPALHQAVQERGGHLVVIMPHSAGRLSNELAAHRRTITRPDGWAVLSRALRCDDFPLADHMEELAGLLHAQVANGRPMREIGHLARLLDEARRSAPRKSLASWCSTGLAGLHDLGARVTAQFGEVRQGPARALLFTTAMLPGGRPEALHAASEELLRHVGHPADDRPLLEREDFAHRIDEIGASHRDDGKVTFDTADYAAAVRTHFWTQLPGMWPEFRGWVDQSLRLPSLTAGERDILVACCAEQCLTTGQYEPLLALAQQWAGSRDARLFQAAVQVLGHGLSDVTAGVRFRRRVLDWATLDTGIPLGLARALVAVSTEVIASTHPDQALVRLHQLARRTSRAEHGAMRQLVTLALSEPRLHRLMLVRLARGLTLHGWSADVELFRRCAAPRLLTSPGPEARTLPATGDLRAPVVEAWHALFSHHPESDWLPMAKEWLTAADATGTDPDSLLDVLIEAAKVNPAILARLYTLSLRHPCASRLRQKIDAAQGLEAAPSPC</sequence>
<keyword evidence="3" id="KW-1185">Reference proteome</keyword>
<name>A0ABZ1LL94_9ACTN</name>
<proteinExistence type="predicted"/>
<feature type="region of interest" description="Disordered" evidence="1">
    <location>
        <begin position="1"/>
        <end position="33"/>
    </location>
</feature>
<reference evidence="2 3" key="1">
    <citation type="submission" date="2022-10" db="EMBL/GenBank/DDBJ databases">
        <title>The complete genomes of actinobacterial strains from the NBC collection.</title>
        <authorList>
            <person name="Joergensen T.S."/>
            <person name="Alvarez Arevalo M."/>
            <person name="Sterndorff E.B."/>
            <person name="Faurdal D."/>
            <person name="Vuksanovic O."/>
            <person name="Mourched A.-S."/>
            <person name="Charusanti P."/>
            <person name="Shaw S."/>
            <person name="Blin K."/>
            <person name="Weber T."/>
        </authorList>
    </citation>
    <scope>NUCLEOTIDE SEQUENCE [LARGE SCALE GENOMIC DNA]</scope>
    <source>
        <strain evidence="2 3">NBC_00123</strain>
    </source>
</reference>
<gene>
    <name evidence="2" type="ORF">OG814_31755</name>
</gene>
<evidence type="ECO:0008006" key="4">
    <source>
        <dbReference type="Google" id="ProtNLM"/>
    </source>
</evidence>
<evidence type="ECO:0000313" key="2">
    <source>
        <dbReference type="EMBL" id="WTR73540.1"/>
    </source>
</evidence>
<accession>A0ABZ1LL94</accession>
<dbReference type="Proteomes" id="UP001622594">
    <property type="component" value="Chromosome"/>
</dbReference>
<protein>
    <recommendedName>
        <fullName evidence="4">ATP-binding protein</fullName>
    </recommendedName>
</protein>
<evidence type="ECO:0000256" key="1">
    <source>
        <dbReference type="SAM" id="MobiDB-lite"/>
    </source>
</evidence>
<organism evidence="2 3">
    <name type="scientific">Streptomyces zaomyceticus</name>
    <dbReference type="NCBI Taxonomy" id="68286"/>
    <lineage>
        <taxon>Bacteria</taxon>
        <taxon>Bacillati</taxon>
        <taxon>Actinomycetota</taxon>
        <taxon>Actinomycetes</taxon>
        <taxon>Kitasatosporales</taxon>
        <taxon>Streptomycetaceae</taxon>
        <taxon>Streptomyces</taxon>
    </lineage>
</organism>
<dbReference type="EMBL" id="CP108188">
    <property type="protein sequence ID" value="WTR73540.1"/>
    <property type="molecule type" value="Genomic_DNA"/>
</dbReference>
<evidence type="ECO:0000313" key="3">
    <source>
        <dbReference type="Proteomes" id="UP001622594"/>
    </source>
</evidence>